<feature type="transmembrane region" description="Helical" evidence="1">
    <location>
        <begin position="189"/>
        <end position="208"/>
    </location>
</feature>
<feature type="transmembrane region" description="Helical" evidence="1">
    <location>
        <begin position="354"/>
        <end position="376"/>
    </location>
</feature>
<keyword evidence="1" id="KW-0472">Membrane</keyword>
<keyword evidence="3" id="KW-1185">Reference proteome</keyword>
<sequence>MSGSKGLPRGPFVAVFDGVKVTAGIITNIFDECSVPYAIVDKDVLNVTLRSGSSNASAPPARLVTLSSLENVNNSNLDPPSDDEAEGGPKFILHVRELGIGWRVFTLFFSMMSTFFEVIYLSTSVSMFHSVSMCLAPQSLMLLIMYSFSAPRDYVEEGDIDREKKTLYTIWFWLAAFHMGLFFSGHTGLALVLLLAVYIPILFMYVNARRRIAQLEDKQLEDYIVNNVIIRGGFAFVLLSYFSSVAMRCTLDTWLDHPSQVYGDRDKLDYWDSCAGVFYPQLSLSFFTVLVYLFNVAALPITDWNRISRKQLLGFHFPGFKLKFQMLLIFLCVFSQIFLAGGTGTPALRFDMRVAFHLGWGTGAGVLLVELFSILFGRGKKKKIKSQYQMEVELNRKIAAAGMGGAL</sequence>
<evidence type="ECO:0000256" key="1">
    <source>
        <dbReference type="SAM" id="Phobius"/>
    </source>
</evidence>
<accession>A0A9W7CFT0</accession>
<proteinExistence type="predicted"/>
<feature type="transmembrane region" description="Helical" evidence="1">
    <location>
        <begin position="100"/>
        <end position="121"/>
    </location>
</feature>
<name>A0A9W7CFT0_9STRA</name>
<evidence type="ECO:0000313" key="2">
    <source>
        <dbReference type="EMBL" id="GMI03854.1"/>
    </source>
</evidence>
<keyword evidence="1" id="KW-0812">Transmembrane</keyword>
<dbReference type="EMBL" id="BRXX01000308">
    <property type="protein sequence ID" value="GMI03854.1"/>
    <property type="molecule type" value="Genomic_DNA"/>
</dbReference>
<comment type="caution">
    <text evidence="2">The sequence shown here is derived from an EMBL/GenBank/DDBJ whole genome shotgun (WGS) entry which is preliminary data.</text>
</comment>
<organism evidence="2 3">
    <name type="scientific">Triparma verrucosa</name>
    <dbReference type="NCBI Taxonomy" id="1606542"/>
    <lineage>
        <taxon>Eukaryota</taxon>
        <taxon>Sar</taxon>
        <taxon>Stramenopiles</taxon>
        <taxon>Ochrophyta</taxon>
        <taxon>Bolidophyceae</taxon>
        <taxon>Parmales</taxon>
        <taxon>Triparmaceae</taxon>
        <taxon>Triparma</taxon>
    </lineage>
</organism>
<reference evidence="3" key="1">
    <citation type="journal article" date="2023" name="Commun. Biol.">
        <title>Genome analysis of Parmales, the sister group of diatoms, reveals the evolutionary specialization of diatoms from phago-mixotrophs to photoautotrophs.</title>
        <authorList>
            <person name="Ban H."/>
            <person name="Sato S."/>
            <person name="Yoshikawa S."/>
            <person name="Yamada K."/>
            <person name="Nakamura Y."/>
            <person name="Ichinomiya M."/>
            <person name="Sato N."/>
            <person name="Blanc-Mathieu R."/>
            <person name="Endo H."/>
            <person name="Kuwata A."/>
            <person name="Ogata H."/>
        </authorList>
    </citation>
    <scope>NUCLEOTIDE SEQUENCE [LARGE SCALE GENOMIC DNA]</scope>
    <source>
        <strain evidence="3">NIES 3699</strain>
    </source>
</reference>
<protein>
    <submittedName>
        <fullName evidence="2">Uncharacterized protein</fullName>
    </submittedName>
</protein>
<gene>
    <name evidence="2" type="ORF">TrVE_jg2529</name>
</gene>
<dbReference type="AlphaFoldDB" id="A0A9W7CFT0"/>
<feature type="transmembrane region" description="Helical" evidence="1">
    <location>
        <begin position="278"/>
        <end position="301"/>
    </location>
</feature>
<feature type="transmembrane region" description="Helical" evidence="1">
    <location>
        <begin position="228"/>
        <end position="247"/>
    </location>
</feature>
<keyword evidence="1" id="KW-1133">Transmembrane helix</keyword>
<dbReference type="Proteomes" id="UP001165160">
    <property type="component" value="Unassembled WGS sequence"/>
</dbReference>
<feature type="transmembrane region" description="Helical" evidence="1">
    <location>
        <begin position="322"/>
        <end position="342"/>
    </location>
</feature>
<feature type="transmembrane region" description="Helical" evidence="1">
    <location>
        <begin position="127"/>
        <end position="146"/>
    </location>
</feature>
<evidence type="ECO:0000313" key="3">
    <source>
        <dbReference type="Proteomes" id="UP001165160"/>
    </source>
</evidence>